<accession>A0A1I7X6D2</accession>
<dbReference type="SUPFAM" id="SSF81321">
    <property type="entry name" value="Family A G protein-coupled receptor-like"/>
    <property type="match status" value="1"/>
</dbReference>
<sequence length="121" mass="14044">MSDTATEIVRVFLLGFNILGTFGNINIMVAVYRTKELRSKCGILLSILAFSNLLCLWYEFQSFIRMTFGFTRTSLVSCYWANVGYIFTEPFAIYVLFALSVDRQIAVQFPVNTKTYYYEYN</sequence>
<proteinExistence type="predicted"/>
<dbReference type="InterPro" id="IPR019424">
    <property type="entry name" value="7TM_GPCR_Srsx"/>
</dbReference>
<dbReference type="PANTHER" id="PTHR23360">
    <property type="entry name" value="G-PROTEIN COUPLED RECEPTORS FAMILY 1 PROFILE DOMAIN-CONTAINING PROTEIN-RELATED"/>
    <property type="match status" value="1"/>
</dbReference>
<evidence type="ECO:0000313" key="7">
    <source>
        <dbReference type="Proteomes" id="UP000095283"/>
    </source>
</evidence>
<evidence type="ECO:0000256" key="2">
    <source>
        <dbReference type="ARBA" id="ARBA00022692"/>
    </source>
</evidence>
<evidence type="ECO:0000259" key="6">
    <source>
        <dbReference type="PROSITE" id="PS50262"/>
    </source>
</evidence>
<reference evidence="8" key="1">
    <citation type="submission" date="2016-11" db="UniProtKB">
        <authorList>
            <consortium name="WormBaseParasite"/>
        </authorList>
    </citation>
    <scope>IDENTIFICATION</scope>
</reference>
<evidence type="ECO:0000256" key="5">
    <source>
        <dbReference type="SAM" id="Phobius"/>
    </source>
</evidence>
<evidence type="ECO:0000313" key="8">
    <source>
        <dbReference type="WBParaSite" id="Hba_13168"/>
    </source>
</evidence>
<protein>
    <submittedName>
        <fullName evidence="8">G_PROTEIN_RECEP_F1_2 domain-containing protein</fullName>
    </submittedName>
</protein>
<dbReference type="PROSITE" id="PS50262">
    <property type="entry name" value="G_PROTEIN_RECEP_F1_2"/>
    <property type="match status" value="1"/>
</dbReference>
<dbReference type="WBParaSite" id="Hba_13168">
    <property type="protein sequence ID" value="Hba_13168"/>
    <property type="gene ID" value="Hba_13168"/>
</dbReference>
<feature type="transmembrane region" description="Helical" evidence="5">
    <location>
        <begin position="12"/>
        <end position="31"/>
    </location>
</feature>
<feature type="transmembrane region" description="Helical" evidence="5">
    <location>
        <begin position="43"/>
        <end position="60"/>
    </location>
</feature>
<dbReference type="Gene3D" id="1.20.1070.10">
    <property type="entry name" value="Rhodopsin 7-helix transmembrane proteins"/>
    <property type="match status" value="1"/>
</dbReference>
<dbReference type="SMART" id="SM01381">
    <property type="entry name" value="7TM_GPCR_Srsx"/>
    <property type="match status" value="1"/>
</dbReference>
<name>A0A1I7X6D2_HETBA</name>
<dbReference type="InterPro" id="IPR000276">
    <property type="entry name" value="GPCR_Rhodpsn"/>
</dbReference>
<feature type="domain" description="G-protein coupled receptors family 1 profile" evidence="6">
    <location>
        <begin position="23"/>
        <end position="121"/>
    </location>
</feature>
<dbReference type="InterPro" id="IPR047130">
    <property type="entry name" value="7TM_GPCR_Srsx_nematod"/>
</dbReference>
<dbReference type="PANTHER" id="PTHR23360:SF68">
    <property type="entry name" value="G-PROTEIN COUPLED RECEPTORS FAMILY 1 PROFILE DOMAIN-CONTAINING PROTEIN"/>
    <property type="match status" value="1"/>
</dbReference>
<keyword evidence="7" id="KW-1185">Reference proteome</keyword>
<keyword evidence="4 5" id="KW-0472">Membrane</keyword>
<keyword evidence="3 5" id="KW-1133">Transmembrane helix</keyword>
<evidence type="ECO:0000256" key="4">
    <source>
        <dbReference type="ARBA" id="ARBA00023136"/>
    </source>
</evidence>
<keyword evidence="2 5" id="KW-0812">Transmembrane</keyword>
<dbReference type="Proteomes" id="UP000095283">
    <property type="component" value="Unplaced"/>
</dbReference>
<dbReference type="AlphaFoldDB" id="A0A1I7X6D2"/>
<dbReference type="Pfam" id="PF10320">
    <property type="entry name" value="7TM_GPCR_Srsx"/>
    <property type="match status" value="1"/>
</dbReference>
<dbReference type="GO" id="GO:0004930">
    <property type="term" value="F:G protein-coupled receptor activity"/>
    <property type="evidence" value="ECO:0007669"/>
    <property type="project" value="InterPro"/>
</dbReference>
<evidence type="ECO:0000256" key="1">
    <source>
        <dbReference type="ARBA" id="ARBA00004370"/>
    </source>
</evidence>
<dbReference type="InterPro" id="IPR017452">
    <property type="entry name" value="GPCR_Rhodpsn_7TM"/>
</dbReference>
<evidence type="ECO:0000256" key="3">
    <source>
        <dbReference type="ARBA" id="ARBA00022989"/>
    </source>
</evidence>
<feature type="transmembrane region" description="Helical" evidence="5">
    <location>
        <begin position="80"/>
        <end position="99"/>
    </location>
</feature>
<organism evidence="7 8">
    <name type="scientific">Heterorhabditis bacteriophora</name>
    <name type="common">Entomopathogenic nematode worm</name>
    <dbReference type="NCBI Taxonomy" id="37862"/>
    <lineage>
        <taxon>Eukaryota</taxon>
        <taxon>Metazoa</taxon>
        <taxon>Ecdysozoa</taxon>
        <taxon>Nematoda</taxon>
        <taxon>Chromadorea</taxon>
        <taxon>Rhabditida</taxon>
        <taxon>Rhabditina</taxon>
        <taxon>Rhabditomorpha</taxon>
        <taxon>Strongyloidea</taxon>
        <taxon>Heterorhabditidae</taxon>
        <taxon>Heterorhabditis</taxon>
    </lineage>
</organism>
<comment type="subcellular location">
    <subcellularLocation>
        <location evidence="1">Membrane</location>
    </subcellularLocation>
</comment>
<dbReference type="GO" id="GO:0016020">
    <property type="term" value="C:membrane"/>
    <property type="evidence" value="ECO:0007669"/>
    <property type="project" value="UniProtKB-SubCell"/>
</dbReference>